<evidence type="ECO:0000313" key="3">
    <source>
        <dbReference type="Proteomes" id="UP000290649"/>
    </source>
</evidence>
<reference evidence="2 3" key="1">
    <citation type="journal article" date="2019" name="Int. J. Syst. Evol. Microbiol.">
        <title>Anaerobacillus alkaliphilus sp. nov., a novel alkaliphilic and moderately halophilic bacterium.</title>
        <authorList>
            <person name="Borsodi A.K."/>
            <person name="Aszalos J.M."/>
            <person name="Bihari P."/>
            <person name="Nagy I."/>
            <person name="Schumann P."/>
            <person name="Sproer C."/>
            <person name="Kovacs A.L."/>
            <person name="Boka K."/>
            <person name="Dobosy P."/>
            <person name="Ovari M."/>
            <person name="Szili-Kovacs T."/>
            <person name="Toth E."/>
        </authorList>
    </citation>
    <scope>NUCLEOTIDE SEQUENCE [LARGE SCALE GENOMIC DNA]</scope>
    <source>
        <strain evidence="2 3">B16-10</strain>
    </source>
</reference>
<protein>
    <submittedName>
        <fullName evidence="2">Uncharacterized protein</fullName>
    </submittedName>
</protein>
<keyword evidence="1" id="KW-1133">Transmembrane helix</keyword>
<dbReference type="Proteomes" id="UP000290649">
    <property type="component" value="Unassembled WGS sequence"/>
</dbReference>
<keyword evidence="1" id="KW-0472">Membrane</keyword>
<feature type="transmembrane region" description="Helical" evidence="1">
    <location>
        <begin position="7"/>
        <end position="24"/>
    </location>
</feature>
<sequence length="244" mass="28690">MKKKKIIGIAIFLVLAGSLYFYFFSKPIVFISEEELIKAVNNYYHDGPERIEIQDVIFLGDTHVFVPFTSNGRYGTSYWVWKKRSWKLGEISTIQTPMIWKVDPKDPSTYVFVWNINPDNDMTQLDFYLENRRNYRVSNEVHRYTPRVQLDYRVKFAEDGYSYGVKNLPSDWITFLNSYNEVENSKQQESSMFSFFPQNSVNFAWRPLDENGELSFPTFVSGTGSGSGQIHLYYLSNIHDYDLE</sequence>
<keyword evidence="3" id="KW-1185">Reference proteome</keyword>
<dbReference type="EMBL" id="QOUX01000047">
    <property type="protein sequence ID" value="RXI96595.1"/>
    <property type="molecule type" value="Genomic_DNA"/>
</dbReference>
<comment type="caution">
    <text evidence="2">The sequence shown here is derived from an EMBL/GenBank/DDBJ whole genome shotgun (WGS) entry which is preliminary data.</text>
</comment>
<name>A0A4Q0VQF9_9BACI</name>
<evidence type="ECO:0000256" key="1">
    <source>
        <dbReference type="SAM" id="Phobius"/>
    </source>
</evidence>
<gene>
    <name evidence="2" type="ORF">DS745_23115</name>
</gene>
<dbReference type="AlphaFoldDB" id="A0A4Q0VQF9"/>
<organism evidence="2 3">
    <name type="scientific">Anaerobacillus alkaliphilus</name>
    <dbReference type="NCBI Taxonomy" id="1548597"/>
    <lineage>
        <taxon>Bacteria</taxon>
        <taxon>Bacillati</taxon>
        <taxon>Bacillota</taxon>
        <taxon>Bacilli</taxon>
        <taxon>Bacillales</taxon>
        <taxon>Bacillaceae</taxon>
        <taxon>Anaerobacillus</taxon>
    </lineage>
</organism>
<dbReference type="RefSeq" id="WP_129080568.1">
    <property type="nucleotide sequence ID" value="NZ_QOUX01000047.1"/>
</dbReference>
<dbReference type="OrthoDB" id="2452975at2"/>
<proteinExistence type="predicted"/>
<accession>A0A4Q0VQF9</accession>
<keyword evidence="1" id="KW-0812">Transmembrane</keyword>
<evidence type="ECO:0000313" key="2">
    <source>
        <dbReference type="EMBL" id="RXI96595.1"/>
    </source>
</evidence>